<proteinExistence type="predicted"/>
<evidence type="ECO:0000259" key="1">
    <source>
        <dbReference type="PROSITE" id="PS50144"/>
    </source>
</evidence>
<dbReference type="EMBL" id="BQKI01000011">
    <property type="protein sequence ID" value="GJN04942.1"/>
    <property type="molecule type" value="Genomic_DNA"/>
</dbReference>
<feature type="domain" description="MATH" evidence="1">
    <location>
        <begin position="27"/>
        <end position="76"/>
    </location>
</feature>
<dbReference type="Pfam" id="PF22486">
    <property type="entry name" value="MATH_2"/>
    <property type="match status" value="1"/>
</dbReference>
<evidence type="ECO:0000313" key="3">
    <source>
        <dbReference type="Proteomes" id="UP001054889"/>
    </source>
</evidence>
<dbReference type="AlphaFoldDB" id="A0AAV5D460"/>
<name>A0AAV5D460_ELECO</name>
<protein>
    <recommendedName>
        <fullName evidence="1">MATH domain-containing protein</fullName>
    </recommendedName>
</protein>
<reference evidence="2" key="1">
    <citation type="journal article" date="2018" name="DNA Res.">
        <title>Multiple hybrid de novo genome assembly of finger millet, an orphan allotetraploid crop.</title>
        <authorList>
            <person name="Hatakeyama M."/>
            <person name="Aluri S."/>
            <person name="Balachadran M.T."/>
            <person name="Sivarajan S.R."/>
            <person name="Patrignani A."/>
            <person name="Gruter S."/>
            <person name="Poveda L."/>
            <person name="Shimizu-Inatsugi R."/>
            <person name="Baeten J."/>
            <person name="Francoijs K.J."/>
            <person name="Nataraja K.N."/>
            <person name="Reddy Y.A.N."/>
            <person name="Phadnis S."/>
            <person name="Ravikumar R.L."/>
            <person name="Schlapbach R."/>
            <person name="Sreeman S.M."/>
            <person name="Shimizu K.K."/>
        </authorList>
    </citation>
    <scope>NUCLEOTIDE SEQUENCE</scope>
</reference>
<dbReference type="CDD" id="cd00121">
    <property type="entry name" value="MATH"/>
    <property type="match status" value="1"/>
</dbReference>
<dbReference type="PROSITE" id="PS50144">
    <property type="entry name" value="MATH"/>
    <property type="match status" value="1"/>
</dbReference>
<dbReference type="InterPro" id="IPR008974">
    <property type="entry name" value="TRAF-like"/>
</dbReference>
<dbReference type="Proteomes" id="UP001054889">
    <property type="component" value="Unassembled WGS sequence"/>
</dbReference>
<gene>
    <name evidence="2" type="primary">ga22527</name>
    <name evidence="2" type="ORF">PR202_ga22527</name>
</gene>
<keyword evidence="3" id="KW-1185">Reference proteome</keyword>
<dbReference type="InterPro" id="IPR002083">
    <property type="entry name" value="MATH/TRAF_dom"/>
</dbReference>
<evidence type="ECO:0000313" key="2">
    <source>
        <dbReference type="EMBL" id="GJN04942.1"/>
    </source>
</evidence>
<comment type="caution">
    <text evidence="2">The sequence shown here is derived from an EMBL/GenBank/DDBJ whole genome shotgun (WGS) entry which is preliminary data.</text>
</comment>
<reference evidence="2" key="2">
    <citation type="submission" date="2021-12" db="EMBL/GenBank/DDBJ databases">
        <title>Resequencing data analysis of finger millet.</title>
        <authorList>
            <person name="Hatakeyama M."/>
            <person name="Aluri S."/>
            <person name="Balachadran M.T."/>
            <person name="Sivarajan S.R."/>
            <person name="Poveda L."/>
            <person name="Shimizu-Inatsugi R."/>
            <person name="Schlapbach R."/>
            <person name="Sreeman S.M."/>
            <person name="Shimizu K.K."/>
        </authorList>
    </citation>
    <scope>NUCLEOTIDE SEQUENCE</scope>
</reference>
<sequence>MATSHAPVTGGDGAGSTAAMTTTETFAGFYVLRIDNFAGTKDLGVGEKIVSSTFRVAGHSWRIECYPCGDVEDSTG</sequence>
<dbReference type="SUPFAM" id="SSF49599">
    <property type="entry name" value="TRAF domain-like"/>
    <property type="match status" value="1"/>
</dbReference>
<dbReference type="Gene3D" id="2.60.210.10">
    <property type="entry name" value="Apoptosis, Tumor Necrosis Factor Receptor Associated Protein 2, Chain A"/>
    <property type="match status" value="1"/>
</dbReference>
<accession>A0AAV5D460</accession>
<organism evidence="2 3">
    <name type="scientific">Eleusine coracana subsp. coracana</name>
    <dbReference type="NCBI Taxonomy" id="191504"/>
    <lineage>
        <taxon>Eukaryota</taxon>
        <taxon>Viridiplantae</taxon>
        <taxon>Streptophyta</taxon>
        <taxon>Embryophyta</taxon>
        <taxon>Tracheophyta</taxon>
        <taxon>Spermatophyta</taxon>
        <taxon>Magnoliopsida</taxon>
        <taxon>Liliopsida</taxon>
        <taxon>Poales</taxon>
        <taxon>Poaceae</taxon>
        <taxon>PACMAD clade</taxon>
        <taxon>Chloridoideae</taxon>
        <taxon>Cynodonteae</taxon>
        <taxon>Eleusininae</taxon>
        <taxon>Eleusine</taxon>
    </lineage>
</organism>